<gene>
    <name evidence="13" type="primary">Inx2</name>
    <name evidence="12" type="synonym">inx</name>
    <name evidence="13" type="ORF">CDAR_125551</name>
</gene>
<keyword evidence="6" id="KW-0303">Gap junction</keyword>
<evidence type="ECO:0000256" key="8">
    <source>
        <dbReference type="ARBA" id="ARBA00022989"/>
    </source>
</evidence>
<comment type="caution">
    <text evidence="13">The sequence shown here is derived from an EMBL/GenBank/DDBJ whole genome shotgun (WGS) entry which is preliminary data.</text>
</comment>
<reference evidence="13 14" key="1">
    <citation type="submission" date="2021-06" db="EMBL/GenBank/DDBJ databases">
        <title>Caerostris darwini draft genome.</title>
        <authorList>
            <person name="Kono N."/>
            <person name="Arakawa K."/>
        </authorList>
    </citation>
    <scope>NUCLEOTIDE SEQUENCE [LARGE SCALE GENOMIC DNA]</scope>
</reference>
<accession>A0AAV4R3Y2</accession>
<evidence type="ECO:0000256" key="7">
    <source>
        <dbReference type="ARBA" id="ARBA00022949"/>
    </source>
</evidence>
<evidence type="ECO:0000256" key="11">
    <source>
        <dbReference type="ARBA" id="ARBA00023303"/>
    </source>
</evidence>
<evidence type="ECO:0000313" key="13">
    <source>
        <dbReference type="EMBL" id="GIY15704.1"/>
    </source>
</evidence>
<evidence type="ECO:0000256" key="3">
    <source>
        <dbReference type="ARBA" id="ARBA00022448"/>
    </source>
</evidence>
<sequence>MRKSVKYFNVIIDNPVFVMHYGATVFLLILFSLLVSLHPKNESVSCFPKDDVPPKFLEAFCWMHPIYAKDNSTLKTDSRINSPMPRFAPKETIWYDDDAWISLLFLLLASAFCMPRFFWKYMESGKVQELLSLLRDTSRSSLENIMQMTDNILEDCDESKSYFGYYFMAETFNAMISTLGFVFVEIFLDGKSFPQRAEVFEFVNKDWSLCWMFHCKSTSNILEKLNKCIVHRFTSSGTVESLEAIIVLPTSMIHEKIYIFLWYWFFMMRVLSYAVLVYRLFLCVVPCFRLKVLKMRCENSNILDLGLIIDVLSIDDWFLIYLLSKNMDPEPFSDLMTTLTTELRNEINDPENWECYEID</sequence>
<comment type="function">
    <text evidence="12">Structural component of the gap junctions.</text>
</comment>
<evidence type="ECO:0000256" key="10">
    <source>
        <dbReference type="ARBA" id="ARBA00023136"/>
    </source>
</evidence>
<keyword evidence="9 12" id="KW-0406">Ion transport</keyword>
<keyword evidence="11 12" id="KW-0407">Ion channel</keyword>
<dbReference type="GO" id="GO:0005243">
    <property type="term" value="F:gap junction channel activity"/>
    <property type="evidence" value="ECO:0007669"/>
    <property type="project" value="TreeGrafter"/>
</dbReference>
<dbReference type="PANTHER" id="PTHR11893">
    <property type="entry name" value="INNEXIN"/>
    <property type="match status" value="1"/>
</dbReference>
<evidence type="ECO:0000256" key="9">
    <source>
        <dbReference type="ARBA" id="ARBA00023065"/>
    </source>
</evidence>
<keyword evidence="14" id="KW-1185">Reference proteome</keyword>
<keyword evidence="8 12" id="KW-1133">Transmembrane helix</keyword>
<protein>
    <recommendedName>
        <fullName evidence="12">Innexin</fullName>
    </recommendedName>
</protein>
<keyword evidence="10 12" id="KW-0472">Membrane</keyword>
<feature type="transmembrane region" description="Helical" evidence="12">
    <location>
        <begin position="163"/>
        <end position="184"/>
    </location>
</feature>
<dbReference type="InterPro" id="IPR000990">
    <property type="entry name" value="Innexin"/>
</dbReference>
<dbReference type="PANTHER" id="PTHR11893:SF36">
    <property type="entry name" value="INNEXIN-5"/>
    <property type="match status" value="1"/>
</dbReference>
<evidence type="ECO:0000256" key="5">
    <source>
        <dbReference type="ARBA" id="ARBA00022692"/>
    </source>
</evidence>
<evidence type="ECO:0000256" key="4">
    <source>
        <dbReference type="ARBA" id="ARBA00022475"/>
    </source>
</evidence>
<dbReference type="PROSITE" id="PS51013">
    <property type="entry name" value="PANNEXIN"/>
    <property type="match status" value="1"/>
</dbReference>
<comment type="similarity">
    <text evidence="12">Belongs to the pannexin family.</text>
</comment>
<dbReference type="GO" id="GO:0005886">
    <property type="term" value="C:plasma membrane"/>
    <property type="evidence" value="ECO:0007669"/>
    <property type="project" value="UniProtKB-SubCell"/>
</dbReference>
<feature type="transmembrane region" description="Helical" evidence="12">
    <location>
        <begin position="257"/>
        <end position="281"/>
    </location>
</feature>
<feature type="transmembrane region" description="Helical" evidence="12">
    <location>
        <begin position="99"/>
        <end position="119"/>
    </location>
</feature>
<dbReference type="GO" id="GO:0034220">
    <property type="term" value="P:monoatomic ion transmembrane transport"/>
    <property type="evidence" value="ECO:0007669"/>
    <property type="project" value="UniProtKB-KW"/>
</dbReference>
<dbReference type="AlphaFoldDB" id="A0AAV4R3Y2"/>
<dbReference type="PRINTS" id="PR01262">
    <property type="entry name" value="INNEXIN"/>
</dbReference>
<evidence type="ECO:0000256" key="6">
    <source>
        <dbReference type="ARBA" id="ARBA00022868"/>
    </source>
</evidence>
<keyword evidence="4" id="KW-1003">Cell membrane</keyword>
<evidence type="ECO:0000256" key="1">
    <source>
        <dbReference type="ARBA" id="ARBA00004610"/>
    </source>
</evidence>
<keyword evidence="5 12" id="KW-0812">Transmembrane</keyword>
<dbReference type="Proteomes" id="UP001054837">
    <property type="component" value="Unassembled WGS sequence"/>
</dbReference>
<feature type="transmembrane region" description="Helical" evidence="12">
    <location>
        <begin position="12"/>
        <end position="35"/>
    </location>
</feature>
<proteinExistence type="inferred from homology"/>
<comment type="subcellular location">
    <subcellularLocation>
        <location evidence="1">Cell junction</location>
        <location evidence="1">Gap junction</location>
    </subcellularLocation>
    <subcellularLocation>
        <location evidence="2 12">Cell membrane</location>
        <topology evidence="2 12">Multi-pass membrane protein</topology>
    </subcellularLocation>
</comment>
<dbReference type="Pfam" id="PF00876">
    <property type="entry name" value="Innexin"/>
    <property type="match status" value="1"/>
</dbReference>
<name>A0AAV4R3Y2_9ARAC</name>
<evidence type="ECO:0000256" key="12">
    <source>
        <dbReference type="RuleBase" id="RU010713"/>
    </source>
</evidence>
<dbReference type="EMBL" id="BPLQ01005572">
    <property type="protein sequence ID" value="GIY15704.1"/>
    <property type="molecule type" value="Genomic_DNA"/>
</dbReference>
<evidence type="ECO:0000313" key="14">
    <source>
        <dbReference type="Proteomes" id="UP001054837"/>
    </source>
</evidence>
<keyword evidence="3 12" id="KW-0813">Transport</keyword>
<dbReference type="GO" id="GO:0005921">
    <property type="term" value="C:gap junction"/>
    <property type="evidence" value="ECO:0007669"/>
    <property type="project" value="UniProtKB-SubCell"/>
</dbReference>
<organism evidence="13 14">
    <name type="scientific">Caerostris darwini</name>
    <dbReference type="NCBI Taxonomy" id="1538125"/>
    <lineage>
        <taxon>Eukaryota</taxon>
        <taxon>Metazoa</taxon>
        <taxon>Ecdysozoa</taxon>
        <taxon>Arthropoda</taxon>
        <taxon>Chelicerata</taxon>
        <taxon>Arachnida</taxon>
        <taxon>Araneae</taxon>
        <taxon>Araneomorphae</taxon>
        <taxon>Entelegynae</taxon>
        <taxon>Araneoidea</taxon>
        <taxon>Araneidae</taxon>
        <taxon>Caerostris</taxon>
    </lineage>
</organism>
<evidence type="ECO:0000256" key="2">
    <source>
        <dbReference type="ARBA" id="ARBA00004651"/>
    </source>
</evidence>
<keyword evidence="7" id="KW-0965">Cell junction</keyword>